<gene>
    <name evidence="1" type="ORF">ZEAMMB73_Zm00001d035217</name>
</gene>
<dbReference type="EMBL" id="CM000782">
    <property type="protein sequence ID" value="AQK78542.1"/>
    <property type="molecule type" value="Genomic_DNA"/>
</dbReference>
<dbReference type="InParanoid" id="A0A1D6LF23"/>
<protein>
    <submittedName>
        <fullName evidence="1">Uncharacterized protein</fullName>
    </submittedName>
</protein>
<name>A0A1D6LF23_MAIZE</name>
<evidence type="ECO:0000313" key="1">
    <source>
        <dbReference type="EMBL" id="AQK78542.1"/>
    </source>
</evidence>
<sequence>MMTPVRSVRTRIIPSGRSWCRTVCARHSLNMRNTKSKQESSK</sequence>
<dbReference type="EMBL" id="CM000782">
    <property type="protein sequence ID" value="AQK78543.1"/>
    <property type="molecule type" value="Genomic_DNA"/>
</dbReference>
<proteinExistence type="predicted"/>
<accession>A0A1D6LF23</accession>
<dbReference type="AlphaFoldDB" id="A0A1D6LF23"/>
<reference evidence="1" key="1">
    <citation type="submission" date="2015-12" db="EMBL/GenBank/DDBJ databases">
        <title>Update maize B73 reference genome by single molecule sequencing technologies.</title>
        <authorList>
            <consortium name="Maize Genome Sequencing Project"/>
            <person name="Ware D."/>
        </authorList>
    </citation>
    <scope>NUCLEOTIDE SEQUENCE</scope>
    <source>
        <tissue evidence="1">Seedling</tissue>
    </source>
</reference>
<organism evidence="1">
    <name type="scientific">Zea mays</name>
    <name type="common">Maize</name>
    <dbReference type="NCBI Taxonomy" id="4577"/>
    <lineage>
        <taxon>Eukaryota</taxon>
        <taxon>Viridiplantae</taxon>
        <taxon>Streptophyta</taxon>
        <taxon>Embryophyta</taxon>
        <taxon>Tracheophyta</taxon>
        <taxon>Spermatophyta</taxon>
        <taxon>Magnoliopsida</taxon>
        <taxon>Liliopsida</taxon>
        <taxon>Poales</taxon>
        <taxon>Poaceae</taxon>
        <taxon>PACMAD clade</taxon>
        <taxon>Panicoideae</taxon>
        <taxon>Andropogonodae</taxon>
        <taxon>Andropogoneae</taxon>
        <taxon>Tripsacinae</taxon>
        <taxon>Zea</taxon>
    </lineage>
</organism>